<feature type="transmembrane region" description="Helical" evidence="1">
    <location>
        <begin position="124"/>
        <end position="150"/>
    </location>
</feature>
<organism evidence="2">
    <name type="scientific">Thermocrinis ruber</name>
    <dbReference type="NCBI Taxonomy" id="75906"/>
    <lineage>
        <taxon>Bacteria</taxon>
        <taxon>Pseudomonadati</taxon>
        <taxon>Aquificota</taxon>
        <taxon>Aquificia</taxon>
        <taxon>Aquificales</taxon>
        <taxon>Aquificaceae</taxon>
        <taxon>Thermocrinis</taxon>
    </lineage>
</organism>
<feature type="transmembrane region" description="Helical" evidence="1">
    <location>
        <begin position="171"/>
        <end position="204"/>
    </location>
</feature>
<accession>A0A7C5SXX1</accession>
<comment type="caution">
    <text evidence="2">The sequence shown here is derived from an EMBL/GenBank/DDBJ whole genome shotgun (WGS) entry which is preliminary data.</text>
</comment>
<protein>
    <submittedName>
        <fullName evidence="2">DUF996 domain-containing protein</fullName>
    </submittedName>
</protein>
<proteinExistence type="predicted"/>
<dbReference type="EMBL" id="DSAC01000046">
    <property type="protein sequence ID" value="HHO73744.1"/>
    <property type="molecule type" value="Genomic_DNA"/>
</dbReference>
<evidence type="ECO:0000256" key="1">
    <source>
        <dbReference type="SAM" id="Phobius"/>
    </source>
</evidence>
<sequence length="214" mass="23153">MIEQGNLPTRRVNISTQKMLGGIGSILILLGWMTGVGILFGIVGVVLWLISMYQLSNILGKPTIFQKILIGFVLNIAGMVVAFAPFALTMVIAFPFGLLAKIVLFDLTRDETLDVTLDISELGFGALIVIIVALIAIMVAYAIFVFGFYLQKQAYEILAQATAHNLFKIAGLLMFIGAITTILFGLGLLLMFVGYIVLAVAFFTAPNEVEVQGT</sequence>
<keyword evidence="1" id="KW-0812">Transmembrane</keyword>
<feature type="transmembrane region" description="Helical" evidence="1">
    <location>
        <begin position="20"/>
        <end position="50"/>
    </location>
</feature>
<reference evidence="2" key="1">
    <citation type="journal article" date="2020" name="mSystems">
        <title>Genome- and Community-Level Interaction Insights into Carbon Utilization and Element Cycling Functions of Hydrothermarchaeota in Hydrothermal Sediment.</title>
        <authorList>
            <person name="Zhou Z."/>
            <person name="Liu Y."/>
            <person name="Xu W."/>
            <person name="Pan J."/>
            <person name="Luo Z.H."/>
            <person name="Li M."/>
        </authorList>
    </citation>
    <scope>NUCLEOTIDE SEQUENCE [LARGE SCALE GENOMIC DNA]</scope>
    <source>
        <strain evidence="2">SpSt-114</strain>
    </source>
</reference>
<name>A0A7C5SXX1_9AQUI</name>
<dbReference type="InterPro" id="IPR010397">
    <property type="entry name" value="DUF996"/>
</dbReference>
<gene>
    <name evidence="2" type="ORF">ENN04_03810</name>
</gene>
<evidence type="ECO:0000313" key="2">
    <source>
        <dbReference type="EMBL" id="HHO73744.1"/>
    </source>
</evidence>
<dbReference type="AlphaFoldDB" id="A0A7C5SXX1"/>
<feature type="transmembrane region" description="Helical" evidence="1">
    <location>
        <begin position="71"/>
        <end position="104"/>
    </location>
</feature>
<keyword evidence="1" id="KW-0472">Membrane</keyword>
<dbReference type="Pfam" id="PF06195">
    <property type="entry name" value="DUF996"/>
    <property type="match status" value="1"/>
</dbReference>
<keyword evidence="1" id="KW-1133">Transmembrane helix</keyword>